<keyword evidence="3" id="KW-0274">FAD</keyword>
<evidence type="ECO:0000259" key="6">
    <source>
        <dbReference type="Pfam" id="PF14759"/>
    </source>
</evidence>
<accession>A0A420EP86</accession>
<proteinExistence type="predicted"/>
<dbReference type="SUPFAM" id="SSF55424">
    <property type="entry name" value="FAD/NAD-linked reductases, dimerisation (C-terminal) domain"/>
    <property type="match status" value="1"/>
</dbReference>
<dbReference type="AlphaFoldDB" id="A0A420EP86"/>
<evidence type="ECO:0000256" key="2">
    <source>
        <dbReference type="ARBA" id="ARBA00022630"/>
    </source>
</evidence>
<dbReference type="Pfam" id="PF14759">
    <property type="entry name" value="Reductase_C"/>
    <property type="match status" value="1"/>
</dbReference>
<dbReference type="InterPro" id="IPR023753">
    <property type="entry name" value="FAD/NAD-binding_dom"/>
</dbReference>
<feature type="domain" description="FAD/NAD(P)-binding" evidence="5">
    <location>
        <begin position="5"/>
        <end position="304"/>
    </location>
</feature>
<dbReference type="PANTHER" id="PTHR43557:SF2">
    <property type="entry name" value="RIESKE DOMAIN-CONTAINING PROTEIN-RELATED"/>
    <property type="match status" value="1"/>
</dbReference>
<protein>
    <submittedName>
        <fullName evidence="7">NAD(P)/FAD-dependent oxidoreductase</fullName>
    </submittedName>
</protein>
<dbReference type="EMBL" id="RAPF01000002">
    <property type="protein sequence ID" value="RKF22486.1"/>
    <property type="molecule type" value="Genomic_DNA"/>
</dbReference>
<dbReference type="InterPro" id="IPR050446">
    <property type="entry name" value="FAD-oxidoreductase/Apoptosis"/>
</dbReference>
<evidence type="ECO:0000256" key="3">
    <source>
        <dbReference type="ARBA" id="ARBA00022827"/>
    </source>
</evidence>
<evidence type="ECO:0000313" key="8">
    <source>
        <dbReference type="Proteomes" id="UP000284395"/>
    </source>
</evidence>
<dbReference type="OrthoDB" id="7809559at2"/>
<keyword evidence="8" id="KW-1185">Reference proteome</keyword>
<sequence length="408" mass="44140">MIETNVAIVGAGHGGAQAAIALRQQGFEGRILLIGREHNPPYERPPLSKDYLARDKPFERIMIRPETFWGDKAIDLQLGTAVTQIDPKAHELELSNGETVHYDKLIWAAGGDPRPLSCSGTNLAGVHSVRNKPDVDRIMTELDAGARKVIVIGGGYIGLEAAAVMTKLGCAVTLLEAQDRVLARVAGEDLSRFYEKEHRDHGVDIRLEAKVDCLEGDGDSVSGVRMHDGSVLPCDMVIVGIGIVPAVGPLIAAGAAGANGVDVDEYCRTSLPDVYAIGDCAAHGNAYAHGAVIRLESVQNANDMATTAAKDIVGKSEAYKALPWFWSNQYDLKLQTAGLHFDHDTTVLRGDPETRKFSVLYLRDGKVIAIDAVNNTRDYVQGRKLIEARAAIDPERLMDSETPLKEML</sequence>
<dbReference type="SUPFAM" id="SSF51905">
    <property type="entry name" value="FAD/NAD(P)-binding domain"/>
    <property type="match status" value="1"/>
</dbReference>
<dbReference type="RefSeq" id="WP_120323684.1">
    <property type="nucleotide sequence ID" value="NZ_RAPF01000002.1"/>
</dbReference>
<dbReference type="GO" id="GO:0016651">
    <property type="term" value="F:oxidoreductase activity, acting on NAD(P)H"/>
    <property type="evidence" value="ECO:0007669"/>
    <property type="project" value="TreeGrafter"/>
</dbReference>
<reference evidence="7 8" key="1">
    <citation type="submission" date="2018-09" db="EMBL/GenBank/DDBJ databases">
        <title>Altererythrobacter spongiae sp. nov., isolated from a marine sponge.</title>
        <authorList>
            <person name="Zhuang L."/>
            <person name="Luo L."/>
        </authorList>
    </citation>
    <scope>NUCLEOTIDE SEQUENCE [LARGE SCALE GENOMIC DNA]</scope>
    <source>
        <strain evidence="7 8">HN-Y73</strain>
    </source>
</reference>
<dbReference type="PRINTS" id="PR00368">
    <property type="entry name" value="FADPNR"/>
</dbReference>
<dbReference type="InterPro" id="IPR036188">
    <property type="entry name" value="FAD/NAD-bd_sf"/>
</dbReference>
<dbReference type="InterPro" id="IPR028202">
    <property type="entry name" value="Reductase_C"/>
</dbReference>
<evidence type="ECO:0000259" key="5">
    <source>
        <dbReference type="Pfam" id="PF07992"/>
    </source>
</evidence>
<feature type="domain" description="Reductase C-terminal" evidence="6">
    <location>
        <begin position="324"/>
        <end position="408"/>
    </location>
</feature>
<evidence type="ECO:0000256" key="4">
    <source>
        <dbReference type="ARBA" id="ARBA00023002"/>
    </source>
</evidence>
<dbReference type="Pfam" id="PF07992">
    <property type="entry name" value="Pyr_redox_2"/>
    <property type="match status" value="1"/>
</dbReference>
<dbReference type="Gene3D" id="3.30.390.30">
    <property type="match status" value="1"/>
</dbReference>
<comment type="caution">
    <text evidence="7">The sequence shown here is derived from an EMBL/GenBank/DDBJ whole genome shotgun (WGS) entry which is preliminary data.</text>
</comment>
<gene>
    <name evidence="7" type="ORF">D6851_04490</name>
</gene>
<evidence type="ECO:0000256" key="1">
    <source>
        <dbReference type="ARBA" id="ARBA00001974"/>
    </source>
</evidence>
<evidence type="ECO:0000313" key="7">
    <source>
        <dbReference type="EMBL" id="RKF22486.1"/>
    </source>
</evidence>
<comment type="cofactor">
    <cofactor evidence="1">
        <name>FAD</name>
        <dbReference type="ChEBI" id="CHEBI:57692"/>
    </cofactor>
</comment>
<organism evidence="7 8">
    <name type="scientific">Altericroceibacterium spongiae</name>
    <dbReference type="NCBI Taxonomy" id="2320269"/>
    <lineage>
        <taxon>Bacteria</taxon>
        <taxon>Pseudomonadati</taxon>
        <taxon>Pseudomonadota</taxon>
        <taxon>Alphaproteobacteria</taxon>
        <taxon>Sphingomonadales</taxon>
        <taxon>Erythrobacteraceae</taxon>
        <taxon>Altericroceibacterium</taxon>
    </lineage>
</organism>
<dbReference type="Gene3D" id="3.50.50.60">
    <property type="entry name" value="FAD/NAD(P)-binding domain"/>
    <property type="match status" value="2"/>
</dbReference>
<keyword evidence="4" id="KW-0560">Oxidoreductase</keyword>
<name>A0A420EP86_9SPHN</name>
<dbReference type="InterPro" id="IPR016156">
    <property type="entry name" value="FAD/NAD-linked_Rdtase_dimer_sf"/>
</dbReference>
<dbReference type="PRINTS" id="PR00411">
    <property type="entry name" value="PNDRDTASEI"/>
</dbReference>
<dbReference type="Proteomes" id="UP000284395">
    <property type="component" value="Unassembled WGS sequence"/>
</dbReference>
<dbReference type="PANTHER" id="PTHR43557">
    <property type="entry name" value="APOPTOSIS-INDUCING FACTOR 1"/>
    <property type="match status" value="1"/>
</dbReference>
<dbReference type="GO" id="GO:0005737">
    <property type="term" value="C:cytoplasm"/>
    <property type="evidence" value="ECO:0007669"/>
    <property type="project" value="TreeGrafter"/>
</dbReference>
<keyword evidence="2" id="KW-0285">Flavoprotein</keyword>